<dbReference type="EC" id="2.1.1.-" evidence="2"/>
<dbReference type="RefSeq" id="WP_353648740.1">
    <property type="nucleotide sequence ID" value="NZ_CP159218.1"/>
</dbReference>
<feature type="domain" description="Methyltransferase" evidence="1">
    <location>
        <begin position="69"/>
        <end position="156"/>
    </location>
</feature>
<organism evidence="2">
    <name type="scientific">Nakamurella sp. A5-74</name>
    <dbReference type="NCBI Taxonomy" id="3158264"/>
    <lineage>
        <taxon>Bacteria</taxon>
        <taxon>Bacillati</taxon>
        <taxon>Actinomycetota</taxon>
        <taxon>Actinomycetes</taxon>
        <taxon>Nakamurellales</taxon>
        <taxon>Nakamurellaceae</taxon>
        <taxon>Nakamurella</taxon>
    </lineage>
</organism>
<dbReference type="InterPro" id="IPR029063">
    <property type="entry name" value="SAM-dependent_MTases_sf"/>
</dbReference>
<accession>A0AAU8DNN4</accession>
<dbReference type="GO" id="GO:0032259">
    <property type="term" value="P:methylation"/>
    <property type="evidence" value="ECO:0007669"/>
    <property type="project" value="UniProtKB-KW"/>
</dbReference>
<dbReference type="Gene3D" id="3.40.50.150">
    <property type="entry name" value="Vaccinia Virus protein VP39"/>
    <property type="match status" value="1"/>
</dbReference>
<keyword evidence="2" id="KW-0489">Methyltransferase</keyword>
<reference evidence="2" key="1">
    <citation type="submission" date="2024-05" db="EMBL/GenBank/DDBJ databases">
        <authorList>
            <person name="Cai S.Y."/>
            <person name="Jin L.M."/>
            <person name="Li H.R."/>
        </authorList>
    </citation>
    <scope>NUCLEOTIDE SEQUENCE</scope>
    <source>
        <strain evidence="2">A5-74</strain>
    </source>
</reference>
<protein>
    <submittedName>
        <fullName evidence="2">Class I SAM-dependent methyltransferase</fullName>
        <ecNumber evidence="2">2.1.1.-</ecNumber>
    </submittedName>
</protein>
<keyword evidence="2" id="KW-0808">Transferase</keyword>
<evidence type="ECO:0000313" key="2">
    <source>
        <dbReference type="EMBL" id="XCG63125.1"/>
    </source>
</evidence>
<sequence>MTAPGAAAVEYFGHGAASPYERALRQAGGNIQLIAVDDARMPQPIDVTAFLADADAVDIDALERTRGPILDVGCGPGRIVGAGASLGRPTLGVDISAHSLAIARRKGAIVLRRSIFDRVPRAGHWGAVVLFDGNIGIGGDPVGLLRRCSSLVEPAGSILVETHRDPSRSARFRARLLDEVGPSLSFPWAEVGDAALPALAQDSGLVVASRWAVPSGRRFALLEHPGAAQLVPHSTTPASRGHS</sequence>
<name>A0AAU8DNN4_9ACTN</name>
<evidence type="ECO:0000259" key="1">
    <source>
        <dbReference type="Pfam" id="PF13649"/>
    </source>
</evidence>
<dbReference type="AlphaFoldDB" id="A0AAU8DNN4"/>
<dbReference type="CDD" id="cd02440">
    <property type="entry name" value="AdoMet_MTases"/>
    <property type="match status" value="1"/>
</dbReference>
<proteinExistence type="predicted"/>
<dbReference type="SUPFAM" id="SSF53335">
    <property type="entry name" value="S-adenosyl-L-methionine-dependent methyltransferases"/>
    <property type="match status" value="1"/>
</dbReference>
<dbReference type="Pfam" id="PF13649">
    <property type="entry name" value="Methyltransf_25"/>
    <property type="match status" value="1"/>
</dbReference>
<dbReference type="EMBL" id="CP159218">
    <property type="protein sequence ID" value="XCG63125.1"/>
    <property type="molecule type" value="Genomic_DNA"/>
</dbReference>
<dbReference type="InterPro" id="IPR041698">
    <property type="entry name" value="Methyltransf_25"/>
</dbReference>
<gene>
    <name evidence="2" type="ORF">ABLG96_18245</name>
</gene>
<dbReference type="GO" id="GO:0008168">
    <property type="term" value="F:methyltransferase activity"/>
    <property type="evidence" value="ECO:0007669"/>
    <property type="project" value="UniProtKB-KW"/>
</dbReference>